<feature type="region of interest" description="Disordered" evidence="1">
    <location>
        <begin position="34"/>
        <end position="61"/>
    </location>
</feature>
<feature type="compositionally biased region" description="Polar residues" evidence="1">
    <location>
        <begin position="382"/>
        <end position="404"/>
    </location>
</feature>
<feature type="compositionally biased region" description="Low complexity" evidence="1">
    <location>
        <begin position="280"/>
        <end position="298"/>
    </location>
</feature>
<feature type="compositionally biased region" description="Basic residues" evidence="1">
    <location>
        <begin position="126"/>
        <end position="139"/>
    </location>
</feature>
<accession>A0A914YQ37</accession>
<feature type="region of interest" description="Disordered" evidence="1">
    <location>
        <begin position="245"/>
        <end position="268"/>
    </location>
</feature>
<feature type="compositionally biased region" description="Low complexity" evidence="1">
    <location>
        <begin position="34"/>
        <end position="56"/>
    </location>
</feature>
<dbReference type="Proteomes" id="UP000887577">
    <property type="component" value="Unplaced"/>
</dbReference>
<evidence type="ECO:0000313" key="2">
    <source>
        <dbReference type="Proteomes" id="UP000887577"/>
    </source>
</evidence>
<dbReference type="AlphaFoldDB" id="A0A914YQ37"/>
<feature type="compositionally biased region" description="Low complexity" evidence="1">
    <location>
        <begin position="344"/>
        <end position="358"/>
    </location>
</feature>
<keyword evidence="2" id="KW-1185">Reference proteome</keyword>
<sequence>MNLELVPCMFKSRAGDGKESEVVGFVIRTPGSTTGTIVPTTSTPPTTSKPGTTVTKQPKIQPRRSDPIIAPKRIESLPQKILPAPLTTSLSNGAISNKSLGIGSYIDIPALGHSGASAPASIKPPPKPRSKSTKAKSKSKIVEEIPLPPTTTTTTTALPAPPSLPSTSFAMQSPPQLLSEGYSQSITTTSSSPPSYLPPISAIANGTINSTSNSYQQQISANGCTSDDLNAIEIAHSLSNDQKARNEYWNNNPNTNSHQPHSSHSHDQYYNYDTNYVYQHHQQPQSQAPQTSHSESTTTGGGGGYPSSVYPQTSSEYGSHHHHHNHNHEQTNGFCQVNNGYGGHHQTNGHHNNGANNNQWIPHPRQLQPQQQQQYAGAQNQMTSSTPDSGIQSIDGSPPSTSAFTPPMVSPYPIQANHFDANLTQTTMAPHQQQLPSITTQYSAGPMGGSSMRSRLSIDGAINNCIR</sequence>
<protein>
    <submittedName>
        <fullName evidence="3">Uncharacterized protein</fullName>
    </submittedName>
</protein>
<feature type="compositionally biased region" description="Low complexity" evidence="1">
    <location>
        <begin position="366"/>
        <end position="381"/>
    </location>
</feature>
<name>A0A914YQ37_9BILA</name>
<feature type="region of interest" description="Disordered" evidence="1">
    <location>
        <begin position="280"/>
        <end position="408"/>
    </location>
</feature>
<feature type="region of interest" description="Disordered" evidence="1">
    <location>
        <begin position="116"/>
        <end position="158"/>
    </location>
</feature>
<dbReference type="WBParaSite" id="PSU_v2.g21143.t1">
    <property type="protein sequence ID" value="PSU_v2.g21143.t1"/>
    <property type="gene ID" value="PSU_v2.g21143"/>
</dbReference>
<reference evidence="3" key="1">
    <citation type="submission" date="2022-11" db="UniProtKB">
        <authorList>
            <consortium name="WormBaseParasite"/>
        </authorList>
    </citation>
    <scope>IDENTIFICATION</scope>
</reference>
<evidence type="ECO:0000313" key="3">
    <source>
        <dbReference type="WBParaSite" id="PSU_v2.g21143.t1"/>
    </source>
</evidence>
<organism evidence="2 3">
    <name type="scientific">Panagrolaimus superbus</name>
    <dbReference type="NCBI Taxonomy" id="310955"/>
    <lineage>
        <taxon>Eukaryota</taxon>
        <taxon>Metazoa</taxon>
        <taxon>Ecdysozoa</taxon>
        <taxon>Nematoda</taxon>
        <taxon>Chromadorea</taxon>
        <taxon>Rhabditida</taxon>
        <taxon>Tylenchina</taxon>
        <taxon>Panagrolaimomorpha</taxon>
        <taxon>Panagrolaimoidea</taxon>
        <taxon>Panagrolaimidae</taxon>
        <taxon>Panagrolaimus</taxon>
    </lineage>
</organism>
<feature type="compositionally biased region" description="Low complexity" evidence="1">
    <location>
        <begin position="250"/>
        <end position="262"/>
    </location>
</feature>
<proteinExistence type="predicted"/>
<evidence type="ECO:0000256" key="1">
    <source>
        <dbReference type="SAM" id="MobiDB-lite"/>
    </source>
</evidence>